<dbReference type="Pfam" id="PF03883">
    <property type="entry name" value="H2O2_YaaD"/>
    <property type="match status" value="1"/>
</dbReference>
<organism evidence="1 2">
    <name type="scientific">Ornithinimicrobium avium</name>
    <dbReference type="NCBI Taxonomy" id="2283195"/>
    <lineage>
        <taxon>Bacteria</taxon>
        <taxon>Bacillati</taxon>
        <taxon>Actinomycetota</taxon>
        <taxon>Actinomycetes</taxon>
        <taxon>Micrococcales</taxon>
        <taxon>Ornithinimicrobiaceae</taxon>
        <taxon>Ornithinimicrobium</taxon>
    </lineage>
</organism>
<dbReference type="PANTHER" id="PTHR30283:SF4">
    <property type="entry name" value="PEROXIDE STRESS RESISTANCE PROTEIN YAAA"/>
    <property type="match status" value="1"/>
</dbReference>
<dbReference type="RefSeq" id="WP_114930565.1">
    <property type="nucleotide sequence ID" value="NZ_CP031229.1"/>
</dbReference>
<protein>
    <submittedName>
        <fullName evidence="1">Peroxide stress protein YaaA</fullName>
    </submittedName>
</protein>
<proteinExistence type="predicted"/>
<dbReference type="InterPro" id="IPR005583">
    <property type="entry name" value="YaaA"/>
</dbReference>
<evidence type="ECO:0000313" key="2">
    <source>
        <dbReference type="Proteomes" id="UP000253790"/>
    </source>
</evidence>
<gene>
    <name evidence="1" type="ORF">DV701_01630</name>
</gene>
<dbReference type="PANTHER" id="PTHR30283">
    <property type="entry name" value="PEROXIDE STRESS RESPONSE PROTEIN YAAA"/>
    <property type="match status" value="1"/>
</dbReference>
<reference evidence="1 2" key="1">
    <citation type="submission" date="2018-07" db="EMBL/GenBank/DDBJ databases">
        <title>Complete genome sequencing of Ornithinimicrobium sp. AMA3305.</title>
        <authorList>
            <person name="Bae J.-W."/>
        </authorList>
    </citation>
    <scope>NUCLEOTIDE SEQUENCE [LARGE SCALE GENOMIC DNA]</scope>
    <source>
        <strain evidence="1 2">AMA3305</strain>
    </source>
</reference>
<evidence type="ECO:0000313" key="1">
    <source>
        <dbReference type="EMBL" id="AXH97821.1"/>
    </source>
</evidence>
<dbReference type="EMBL" id="CP031229">
    <property type="protein sequence ID" value="AXH97821.1"/>
    <property type="molecule type" value="Genomic_DNA"/>
</dbReference>
<name>A0A345NS13_9MICO</name>
<keyword evidence="2" id="KW-1185">Reference proteome</keyword>
<dbReference type="KEGG" id="orn:DV701_01630"/>
<dbReference type="OrthoDB" id="3210767at2"/>
<accession>A0A345NS13</accession>
<dbReference type="Proteomes" id="UP000253790">
    <property type="component" value="Chromosome"/>
</dbReference>
<dbReference type="GO" id="GO:0005829">
    <property type="term" value="C:cytosol"/>
    <property type="evidence" value="ECO:0007669"/>
    <property type="project" value="TreeGrafter"/>
</dbReference>
<dbReference type="AlphaFoldDB" id="A0A345NS13"/>
<sequence length="249" mass="26622">MLVLLPPSESKATRARGAALRPGTLSWPSLAPQRARVAEALAAVSARPDAAQVLGVSPNLTEEVARNTRLLTAPTLPARDLYTGVLYDALDLAWLDAAASRRASRRLVVVSALYGAVRMTDRLAPYRLSMAVNLPGVGPLSTAWRPHLEEVLPSAVGRGLVVDCRSSTYAAAWVPQGALAHRWVTVQVPGATHMAKHTRGLVARALCRVADDPRRPEALVDLLASQGFDAELHPPARAGRPWVLDVQPA</sequence>
<dbReference type="GO" id="GO:0033194">
    <property type="term" value="P:response to hydroperoxide"/>
    <property type="evidence" value="ECO:0007669"/>
    <property type="project" value="TreeGrafter"/>
</dbReference>